<dbReference type="Pfam" id="PF22542">
    <property type="entry name" value="Utp8_C"/>
    <property type="match status" value="1"/>
</dbReference>
<feature type="domain" description="Utp8 beta-propeller" evidence="1">
    <location>
        <begin position="5"/>
        <end position="373"/>
    </location>
</feature>
<evidence type="ECO:0000313" key="3">
    <source>
        <dbReference type="EMBL" id="CAI5758474.1"/>
    </source>
</evidence>
<keyword evidence="4" id="KW-1185">Reference proteome</keyword>
<dbReference type="Proteomes" id="UP001152885">
    <property type="component" value="Unassembled WGS sequence"/>
</dbReference>
<evidence type="ECO:0000313" key="4">
    <source>
        <dbReference type="Proteomes" id="UP001152885"/>
    </source>
</evidence>
<dbReference type="EMBL" id="CANTUO010000003">
    <property type="protein sequence ID" value="CAI5758474.1"/>
    <property type="molecule type" value="Genomic_DNA"/>
</dbReference>
<organism evidence="3 4">
    <name type="scientific">Candida verbasci</name>
    <dbReference type="NCBI Taxonomy" id="1227364"/>
    <lineage>
        <taxon>Eukaryota</taxon>
        <taxon>Fungi</taxon>
        <taxon>Dikarya</taxon>
        <taxon>Ascomycota</taxon>
        <taxon>Saccharomycotina</taxon>
        <taxon>Pichiomycetes</taxon>
        <taxon>Debaryomycetaceae</taxon>
        <taxon>Candida/Lodderomyces clade</taxon>
        <taxon>Candida</taxon>
    </lineage>
</organism>
<protein>
    <recommendedName>
        <fullName evidence="5">U3 small nucleolar RNA-associated protein 8</fullName>
    </recommendedName>
</protein>
<dbReference type="OrthoDB" id="4055624at2759"/>
<comment type="caution">
    <text evidence="3">The sequence shown here is derived from an EMBL/GenBank/DDBJ whole genome shotgun (WGS) entry which is preliminary data.</text>
</comment>
<feature type="domain" description="Utp8 C-terminal" evidence="2">
    <location>
        <begin position="383"/>
        <end position="696"/>
    </location>
</feature>
<sequence>MSIKPDLYDHYPITSLPRIPDLKLNEKIKISIPSNNNTIDLGISKSNISTYLIKPSPKLLWSHSLNPTTVVNAIDTTIYNDNKIYLVSLTDRNKIDNILLIKAKINDNTIEPATDTFEIKLKAKCKCINLRILSEDKYLIVYENGTVEFLKFENNELSLGSGTNVEDNKLLNSTFINDLTENNELFLLTISQKRSSLLYKLYSIKDNESIIEINSSTTESKSKNPLFAYISGILYQYIPESKLIESISITNFKALSTVSTSSIIDENDNDLTSIHACAPDRLLISHSDTLYLINFKYEALLSKFVSKSSKTGNFKPDQIYLNLVSQIKGSSQSTQLTNAYFINLKDKDMNVYLNSIELNVGFNKIDECLGKSINGNPNQNNFNQVLDIFDIDEDKERENSTELHEIYDSLKTAMESENINKWESILIPYLKNNKQWSEIKIAKPKNYEKIYNFKEFEAENDRIIDINFLNSILDLIFQINDDGLTFKNFKFIPEYTLMYLLTNPLFPNKYSSGLIELFDQLDLKVLLRQTINTCPRISCKELVNQLFKQNMSDEILIDLINRIINEFNHREILINIKQINNENNNSIDIVNLISNLIKLNSDNIWYLIEILIDVRGLLTFGNNENLENLLQIVDSKLNLIESNCFNLSLTNKLLSKNTNNNSKNEIENLLLSNQEDKTKAKLNNEKISNYSIETVEFI</sequence>
<reference evidence="3" key="1">
    <citation type="submission" date="2022-12" db="EMBL/GenBank/DDBJ databases">
        <authorList>
            <person name="Brejova B."/>
        </authorList>
    </citation>
    <scope>NUCLEOTIDE SEQUENCE</scope>
</reference>
<proteinExistence type="predicted"/>
<evidence type="ECO:0008006" key="5">
    <source>
        <dbReference type="Google" id="ProtNLM"/>
    </source>
</evidence>
<dbReference type="InterPro" id="IPR018843">
    <property type="entry name" value="Utp8_b-prop"/>
</dbReference>
<gene>
    <name evidence="3" type="ORF">CANVERA_P2986</name>
</gene>
<dbReference type="Pfam" id="PF10395">
    <property type="entry name" value="Utp8_b_propeller"/>
    <property type="match status" value="1"/>
</dbReference>
<evidence type="ECO:0000259" key="2">
    <source>
        <dbReference type="Pfam" id="PF22542"/>
    </source>
</evidence>
<dbReference type="AlphaFoldDB" id="A0A9W4XH07"/>
<evidence type="ECO:0000259" key="1">
    <source>
        <dbReference type="Pfam" id="PF10395"/>
    </source>
</evidence>
<dbReference type="InterPro" id="IPR053881">
    <property type="entry name" value="Utp8_C"/>
</dbReference>
<accession>A0A9W4XH07</accession>
<name>A0A9W4XH07_9ASCO</name>